<dbReference type="RefSeq" id="WP_023935701.1">
    <property type="nucleotide sequence ID" value="NZ_FUXH01000006.1"/>
</dbReference>
<proteinExistence type="predicted"/>
<evidence type="ECO:0000313" key="2">
    <source>
        <dbReference type="EMBL" id="SQH72571.1"/>
    </source>
</evidence>
<name>A0A0A2FJD4_9PORP</name>
<evidence type="ECO:0000313" key="4">
    <source>
        <dbReference type="Proteomes" id="UP000249300"/>
    </source>
</evidence>
<dbReference type="Proteomes" id="UP000249300">
    <property type="component" value="Chromosome 1"/>
</dbReference>
<reference evidence="1 3" key="1">
    <citation type="submission" date="2014-08" db="EMBL/GenBank/DDBJ databases">
        <title>Porphyromonas crevioricanis strain:COT-253_OH1447 Genome sequencing.</title>
        <authorList>
            <person name="Wallis C."/>
            <person name="Deusch O."/>
            <person name="O'Flynn C."/>
            <person name="Davis I."/>
            <person name="Jospin G."/>
            <person name="Darling A.E."/>
            <person name="Coil D.A."/>
            <person name="Alexiev A."/>
            <person name="Horsfall A."/>
            <person name="Kirkwood N."/>
            <person name="Harris S."/>
            <person name="Eisen J.A."/>
        </authorList>
    </citation>
    <scope>NUCLEOTIDE SEQUENCE [LARGE SCALE GENOMIC DNA]</scope>
    <source>
        <strain evidence="3">COT-253 OH1447</strain>
        <strain evidence="1">COT-253_OH1447</strain>
    </source>
</reference>
<dbReference type="Proteomes" id="UP000030136">
    <property type="component" value="Unassembled WGS sequence"/>
</dbReference>
<sequence length="89" mass="9978">MDTNAEISITPKEAMDIVVTFWTSMGTANTRATTYRYKFQSGDFYLIGEQSDSFNRMTGEGENVNINYLTGQKSITTGNMIENTGMKLK</sequence>
<protein>
    <submittedName>
        <fullName evidence="1">Uncharacterized protein</fullName>
    </submittedName>
</protein>
<dbReference type="EMBL" id="LS483447">
    <property type="protein sequence ID" value="SQH72571.1"/>
    <property type="molecule type" value="Genomic_DNA"/>
</dbReference>
<dbReference type="KEGG" id="pcre:NCTC12858_00394"/>
<evidence type="ECO:0000313" key="3">
    <source>
        <dbReference type="Proteomes" id="UP000030136"/>
    </source>
</evidence>
<gene>
    <name evidence="1" type="ORF">HQ38_05225</name>
    <name evidence="2" type="ORF">NCTC12858_00394</name>
</gene>
<dbReference type="AlphaFoldDB" id="A0A0A2FJD4"/>
<dbReference type="EMBL" id="JQJC01000014">
    <property type="protein sequence ID" value="KGN94926.1"/>
    <property type="molecule type" value="Genomic_DNA"/>
</dbReference>
<accession>A0A0A2FJD4</accession>
<dbReference type="OrthoDB" id="86940at2"/>
<reference evidence="2 4" key="2">
    <citation type="submission" date="2018-06" db="EMBL/GenBank/DDBJ databases">
        <authorList>
            <consortium name="Pathogen Informatics"/>
            <person name="Doyle S."/>
        </authorList>
    </citation>
    <scope>NUCLEOTIDE SEQUENCE [LARGE SCALE GENOMIC DNA]</scope>
    <source>
        <strain evidence="2 4">NCTC12858</strain>
    </source>
</reference>
<keyword evidence="4" id="KW-1185">Reference proteome</keyword>
<dbReference type="STRING" id="393921.HQ45_05055"/>
<organism evidence="1 3">
    <name type="scientific">Porphyromonas crevioricanis</name>
    <dbReference type="NCBI Taxonomy" id="393921"/>
    <lineage>
        <taxon>Bacteria</taxon>
        <taxon>Pseudomonadati</taxon>
        <taxon>Bacteroidota</taxon>
        <taxon>Bacteroidia</taxon>
        <taxon>Bacteroidales</taxon>
        <taxon>Porphyromonadaceae</taxon>
        <taxon>Porphyromonas</taxon>
    </lineage>
</organism>
<evidence type="ECO:0000313" key="1">
    <source>
        <dbReference type="EMBL" id="KGN94926.1"/>
    </source>
</evidence>